<accession>A0A0F8Y5G7</accession>
<feature type="non-terminal residue" evidence="1">
    <location>
        <position position="1"/>
    </location>
</feature>
<proteinExistence type="predicted"/>
<protein>
    <submittedName>
        <fullName evidence="1">Uncharacterized protein</fullName>
    </submittedName>
</protein>
<dbReference type="EMBL" id="LAZR01055362">
    <property type="protein sequence ID" value="KKK76533.1"/>
    <property type="molecule type" value="Genomic_DNA"/>
</dbReference>
<evidence type="ECO:0000313" key="1">
    <source>
        <dbReference type="EMBL" id="KKK76533.1"/>
    </source>
</evidence>
<dbReference type="AlphaFoldDB" id="A0A0F8Y5G7"/>
<sequence length="165" mass="18751">HVYRVLVARISYPYSDYTVRTIVAWDGASGVAMKSWVPSYDTLISSTAEEKALYFGGAVPLHAGRAIAVMDKQPTYGRIDLYMFPDDYLPPTTIAPTLTERQTKILATTRTYTSSYRRVMFGRYRVAQQEFDELREMGLLDRRGAITITGRNVVGDAAPWYEYEL</sequence>
<gene>
    <name evidence="1" type="ORF">LCGC14_2862690</name>
</gene>
<comment type="caution">
    <text evidence="1">The sequence shown here is derived from an EMBL/GenBank/DDBJ whole genome shotgun (WGS) entry which is preliminary data.</text>
</comment>
<reference evidence="1" key="1">
    <citation type="journal article" date="2015" name="Nature">
        <title>Complex archaea that bridge the gap between prokaryotes and eukaryotes.</title>
        <authorList>
            <person name="Spang A."/>
            <person name="Saw J.H."/>
            <person name="Jorgensen S.L."/>
            <person name="Zaremba-Niedzwiedzka K."/>
            <person name="Martijn J."/>
            <person name="Lind A.E."/>
            <person name="van Eijk R."/>
            <person name="Schleper C."/>
            <person name="Guy L."/>
            <person name="Ettema T.J."/>
        </authorList>
    </citation>
    <scope>NUCLEOTIDE SEQUENCE</scope>
</reference>
<name>A0A0F8Y5G7_9ZZZZ</name>
<organism evidence="1">
    <name type="scientific">marine sediment metagenome</name>
    <dbReference type="NCBI Taxonomy" id="412755"/>
    <lineage>
        <taxon>unclassified sequences</taxon>
        <taxon>metagenomes</taxon>
        <taxon>ecological metagenomes</taxon>
    </lineage>
</organism>